<keyword evidence="1" id="KW-0813">Transport</keyword>
<dbReference type="OrthoDB" id="8072944at2"/>
<feature type="signal peptide" evidence="3">
    <location>
        <begin position="1"/>
        <end position="22"/>
    </location>
</feature>
<proteinExistence type="predicted"/>
<dbReference type="Pfam" id="PF05662">
    <property type="entry name" value="YadA_stalk"/>
    <property type="match status" value="1"/>
</dbReference>
<dbReference type="GO" id="GO:0015031">
    <property type="term" value="P:protein transport"/>
    <property type="evidence" value="ECO:0007669"/>
    <property type="project" value="UniProtKB-KW"/>
</dbReference>
<gene>
    <name evidence="5" type="ORF">DEM25_007045</name>
</gene>
<feature type="domain" description="Trimeric autotransporter adhesin YadA-like stalk" evidence="4">
    <location>
        <begin position="228"/>
        <end position="261"/>
    </location>
</feature>
<evidence type="ECO:0000259" key="4">
    <source>
        <dbReference type="Pfam" id="PF05662"/>
    </source>
</evidence>
<dbReference type="EMBL" id="QFWV02000004">
    <property type="protein sequence ID" value="RKF07535.1"/>
    <property type="molecule type" value="Genomic_DNA"/>
</dbReference>
<reference evidence="5 6" key="1">
    <citation type="journal article" date="2018" name="Int. J. Syst. Bacteriol.">
        <title>Oceaniradius stylonemae gen. nov., sp. nov., isolated from a red alga, Stylonema cornu-cervi.</title>
        <authorList>
            <person name="Jeong S."/>
        </authorList>
    </citation>
    <scope>NUCLEOTIDE SEQUENCE [LARGE SCALE GENOMIC DNA]</scope>
    <source>
        <strain evidence="5 6">StC1</strain>
    </source>
</reference>
<keyword evidence="2" id="KW-0653">Protein transport</keyword>
<organism evidence="5 6">
    <name type="scientific">Oceaniradius stylonematis</name>
    <dbReference type="NCBI Taxonomy" id="2184161"/>
    <lineage>
        <taxon>Bacteria</taxon>
        <taxon>Pseudomonadati</taxon>
        <taxon>Pseudomonadota</taxon>
        <taxon>Alphaproteobacteria</taxon>
        <taxon>Hyphomicrobiales</taxon>
        <taxon>Ahrensiaceae</taxon>
        <taxon>Oceaniradius</taxon>
    </lineage>
</organism>
<comment type="caution">
    <text evidence="5">The sequence shown here is derived from an EMBL/GenBank/DDBJ whole genome shotgun (WGS) entry which is preliminary data.</text>
</comment>
<dbReference type="AlphaFoldDB" id="A0A3A8ACE6"/>
<name>A0A3A8ACE6_9HYPH</name>
<evidence type="ECO:0000256" key="2">
    <source>
        <dbReference type="ARBA" id="ARBA00022927"/>
    </source>
</evidence>
<evidence type="ECO:0000256" key="3">
    <source>
        <dbReference type="SAM" id="SignalP"/>
    </source>
</evidence>
<dbReference type="Proteomes" id="UP000246132">
    <property type="component" value="Unassembled WGS sequence"/>
</dbReference>
<dbReference type="InterPro" id="IPR008635">
    <property type="entry name" value="Coiled_stalk_dom"/>
</dbReference>
<evidence type="ECO:0000313" key="5">
    <source>
        <dbReference type="EMBL" id="RKF07535.1"/>
    </source>
</evidence>
<dbReference type="InterPro" id="IPR045584">
    <property type="entry name" value="Pilin-like"/>
</dbReference>
<evidence type="ECO:0000256" key="1">
    <source>
        <dbReference type="ARBA" id="ARBA00022448"/>
    </source>
</evidence>
<sequence>MRRVRIVICSLACCASALSWFAGPARSQALVDVCSGLSVDLPVLDPVSNAASGLLSGLLDPVLNLIIGEINTDIQAPLSGQNIGLSVLDTDGNAVALGSGCQLRTQGVDIDNGEGITMGGGSIDGLGGTGNPLASAGEADAIAIGNGANTAAGATGAVALGLRGTVTAIDGVAIGRDSTVTTAGGLALGAGSVAGRTGMAGADEAFSGTSVASSAGAVSVGTAGGERQITNVAGGTADTDAVNLRQLRAVGDNLAGALGGGAAFDPATGLFTDPGFTIRGTTHNDVGSALAALDTALTVVDGDFGVIAANNTSGLAAAAATGDDALAVGWGAGAAGTDATATGAGAQANGDRSVAQGARSVASGSGATAVGHGASATHAGSAALGAGASTGRANQIVIGTAANTYTMPGIASDASRAAQSGPTQIVTTDAGGNLAAVPLQSLLGDLASAVGADIDNLNRRIDQVQTESRRGIAAVMAMANAPMPSAPGRTTWAANMGVYKSEWASGFAVAHRLDTPRPSGITAAFSLNADGLPAARAGLFGEF</sequence>
<accession>A0A3A8ACE6</accession>
<keyword evidence="6" id="KW-1185">Reference proteome</keyword>
<dbReference type="GO" id="GO:0019867">
    <property type="term" value="C:outer membrane"/>
    <property type="evidence" value="ECO:0007669"/>
    <property type="project" value="InterPro"/>
</dbReference>
<dbReference type="Gene3D" id="2.150.10.10">
    <property type="entry name" value="Serralysin-like metalloprotease, C-terminal"/>
    <property type="match status" value="2"/>
</dbReference>
<dbReference type="RefSeq" id="WP_109765664.1">
    <property type="nucleotide sequence ID" value="NZ_CP159474.1"/>
</dbReference>
<evidence type="ECO:0000313" key="6">
    <source>
        <dbReference type="Proteomes" id="UP000246132"/>
    </source>
</evidence>
<dbReference type="InterPro" id="IPR011049">
    <property type="entry name" value="Serralysin-like_metalloprot_C"/>
</dbReference>
<protein>
    <recommendedName>
        <fullName evidence="4">Trimeric autotransporter adhesin YadA-like stalk domain-containing protein</fullName>
    </recommendedName>
</protein>
<dbReference type="SUPFAM" id="SSF101967">
    <property type="entry name" value="Adhesin YadA, collagen-binding domain"/>
    <property type="match status" value="2"/>
</dbReference>
<feature type="chain" id="PRO_5018673405" description="Trimeric autotransporter adhesin YadA-like stalk domain-containing protein" evidence="3">
    <location>
        <begin position="23"/>
        <end position="543"/>
    </location>
</feature>
<keyword evidence="3" id="KW-0732">Signal</keyword>
<dbReference type="Gene3D" id="3.30.1300.30">
    <property type="entry name" value="GSPII I/J protein-like"/>
    <property type="match status" value="1"/>
</dbReference>
<dbReference type="SUPFAM" id="SSF54523">
    <property type="entry name" value="Pili subunits"/>
    <property type="match status" value="1"/>
</dbReference>